<dbReference type="PANTHER" id="PTHR43377:SF1">
    <property type="entry name" value="BILIVERDIN REDUCTASE A"/>
    <property type="match status" value="1"/>
</dbReference>
<dbReference type="RefSeq" id="WP_085499927.1">
    <property type="nucleotide sequence ID" value="NZ_FXAO01000007.1"/>
</dbReference>
<dbReference type="EMBL" id="FXAO01000007">
    <property type="protein sequence ID" value="SMG43620.1"/>
    <property type="molecule type" value="Genomic_DNA"/>
</dbReference>
<sequence length="483" mass="56832">MIEIHKLSDLVYDEIIEVQQFKINQSNDRPAVENKIRKFVFFVMAEGISRTFAKINSKRDKQFVFNKYHTTIRLKYKDKIYINYSTQTSENIDDFIVKNIFIEWDDVPKASNIPDNLFNQFLPYYDDSLNTNKTIQLAIKELPQLVSGETIFGEGVFIYGLGDYSRVYIAPNIKKLEKIFCVDYIANISSFYKKKYGYIYNGIVPQDSYHVLRKVSKPMAIIATYHSDHTRIAEEIYHQNPKSLIFIEKPPCVTLIDIANLANLYRKGANIEIGYNRRFIKINQIIKKRLNGQRAIINISVKEILISENHWYFWQNQGTRITGNLTHWIDLCNYWLEDEIPAEITMLKSNTKDETFTTSILYSNGSLVNLTVSDKGNALRGVQEKIEIRTKDESYFIDDYLRTYIIHNNGRKENFNKILRSKGHDEMYRHVMELYHNKTEFRYSINDLIKTALTTLYVSEMFKNTTNHFDCKDAISKMLNEYN</sequence>
<dbReference type="SUPFAM" id="SSF51735">
    <property type="entry name" value="NAD(P)-binding Rossmann-fold domains"/>
    <property type="match status" value="1"/>
</dbReference>
<name>A0A1X7KQR6_9FLAO</name>
<gene>
    <name evidence="1" type="ORF">SAMN03080602_03178</name>
</gene>
<dbReference type="AlphaFoldDB" id="A0A1X7KQR6"/>
<dbReference type="InterPro" id="IPR051450">
    <property type="entry name" value="Gfo/Idh/MocA_Oxidoreductases"/>
</dbReference>
<dbReference type="STRING" id="188872.SAMN03080602_03178"/>
<reference evidence="2" key="1">
    <citation type="submission" date="2017-04" db="EMBL/GenBank/DDBJ databases">
        <authorList>
            <person name="Varghese N."/>
            <person name="Submissions S."/>
        </authorList>
    </citation>
    <scope>NUCLEOTIDE SEQUENCE [LARGE SCALE GENOMIC DNA]</scope>
    <source>
        <strain evidence="2">DSM 19835</strain>
    </source>
</reference>
<keyword evidence="2" id="KW-1185">Reference proteome</keyword>
<proteinExistence type="predicted"/>
<dbReference type="OrthoDB" id="9815825at2"/>
<dbReference type="SUPFAM" id="SSF55347">
    <property type="entry name" value="Glyceraldehyde-3-phosphate dehydrogenase-like, C-terminal domain"/>
    <property type="match status" value="1"/>
</dbReference>
<dbReference type="Proteomes" id="UP000193420">
    <property type="component" value="Unassembled WGS sequence"/>
</dbReference>
<dbReference type="PANTHER" id="PTHR43377">
    <property type="entry name" value="BILIVERDIN REDUCTASE A"/>
    <property type="match status" value="1"/>
</dbReference>
<protein>
    <submittedName>
        <fullName evidence="1">Predicted dehydrogenase</fullName>
    </submittedName>
</protein>
<organism evidence="1 2">
    <name type="scientific">Arenibacter troitsensis</name>
    <dbReference type="NCBI Taxonomy" id="188872"/>
    <lineage>
        <taxon>Bacteria</taxon>
        <taxon>Pseudomonadati</taxon>
        <taxon>Bacteroidota</taxon>
        <taxon>Flavobacteriia</taxon>
        <taxon>Flavobacteriales</taxon>
        <taxon>Flavobacteriaceae</taxon>
        <taxon>Arenibacter</taxon>
    </lineage>
</organism>
<dbReference type="InterPro" id="IPR036291">
    <property type="entry name" value="NAD(P)-bd_dom_sf"/>
</dbReference>
<evidence type="ECO:0000313" key="2">
    <source>
        <dbReference type="Proteomes" id="UP000193420"/>
    </source>
</evidence>
<evidence type="ECO:0000313" key="1">
    <source>
        <dbReference type="EMBL" id="SMG43620.1"/>
    </source>
</evidence>
<dbReference type="Gene3D" id="3.30.360.10">
    <property type="entry name" value="Dihydrodipicolinate Reductase, domain 2"/>
    <property type="match status" value="1"/>
</dbReference>
<accession>A0A1X7KQR6</accession>
<dbReference type="Gene3D" id="3.40.50.720">
    <property type="entry name" value="NAD(P)-binding Rossmann-like Domain"/>
    <property type="match status" value="1"/>
</dbReference>